<protein>
    <submittedName>
        <fullName evidence="1">Uncharacterized protein</fullName>
    </submittedName>
</protein>
<dbReference type="Proteomes" id="UP000094626">
    <property type="component" value="Plasmid pSA2"/>
</dbReference>
<dbReference type="EMBL" id="CP017077">
    <property type="protein sequence ID" value="AOR80630.1"/>
    <property type="molecule type" value="Genomic_DNA"/>
</dbReference>
<organism evidence="1 2">
    <name type="scientific">Novosphingobium resinovorum</name>
    <dbReference type="NCBI Taxonomy" id="158500"/>
    <lineage>
        <taxon>Bacteria</taxon>
        <taxon>Pseudomonadati</taxon>
        <taxon>Pseudomonadota</taxon>
        <taxon>Alphaproteobacteria</taxon>
        <taxon>Sphingomonadales</taxon>
        <taxon>Sphingomonadaceae</taxon>
        <taxon>Novosphingobium</taxon>
    </lineage>
</organism>
<gene>
    <name evidence="1" type="ORF">BES08_27735</name>
</gene>
<evidence type="ECO:0000313" key="1">
    <source>
        <dbReference type="EMBL" id="AOR80630.1"/>
    </source>
</evidence>
<sequence>MIPNVHFFVTLLPFRMFIMWLVHRDTDGTGGNRIPLRHELQQALVRWYIGEGTETDEKAGIMLVQQARIGQRWIACGCLGADMRDCQEFRVWAGG</sequence>
<geneLocation type="plasmid" evidence="1 2">
    <name>pSA2</name>
</geneLocation>
<reference evidence="2" key="1">
    <citation type="journal article" date="2017" name="J. Biotechnol.">
        <title>Complete genome sequence of Novosphingobium resinovorum SA1, a versatile xenobiotic-degrading bacterium capable of utilizing sulfanilic acid.</title>
        <authorList>
            <person name="Hegedus B."/>
            <person name="Kos P.B."/>
            <person name="Balint B."/>
            <person name="Maroti G."/>
            <person name="Gan H.M."/>
            <person name="Perei K."/>
            <person name="Rakhely G."/>
        </authorList>
    </citation>
    <scope>NUCLEOTIDE SEQUENCE [LARGE SCALE GENOMIC DNA]</scope>
    <source>
        <strain evidence="2">SA1</strain>
    </source>
</reference>
<proteinExistence type="predicted"/>
<name>A0A1D8AEU5_9SPHN</name>
<dbReference type="KEGG" id="nre:BES08_27735"/>
<keyword evidence="2" id="KW-1185">Reference proteome</keyword>
<keyword evidence="1" id="KW-0614">Plasmid</keyword>
<accession>A0A1D8AEU5</accession>
<dbReference type="AlphaFoldDB" id="A0A1D8AEU5"/>
<evidence type="ECO:0000313" key="2">
    <source>
        <dbReference type="Proteomes" id="UP000094626"/>
    </source>
</evidence>